<sequence length="200" mass="22412">MKTAKKLSLALATAAMAIAPAPAFAGWKRITTEATDVGKGAFVVTPQTEWSRWSRRPAKRGEIWTQDGFGLNMMHFIGQVGDGDTLFKDRKKKERPMPKVRGDMLVTDLAELFEASFSIEYDVTQFDVRAMEPSKLGGHDAIKMTYEFALPNDALTRVGEARLAKVDGQVYLVNFIAPELHYFDQSIEEVHVIMDTLQLK</sequence>
<reference evidence="2 3" key="1">
    <citation type="submission" date="2021-08" db="EMBL/GenBank/DDBJ databases">
        <title>Comparative Genomics Analysis of the Genus Qipengyuania Reveals Extensive Genetic Diversity and Metabolic Versatility, Including the Description of Fifteen Novel Species.</title>
        <authorList>
            <person name="Liu Y."/>
        </authorList>
    </citation>
    <scope>NUCLEOTIDE SEQUENCE [LARGE SCALE GENOMIC DNA]</scope>
    <source>
        <strain evidence="2 3">1NDH17</strain>
    </source>
</reference>
<dbReference type="RefSeq" id="WP_221573429.1">
    <property type="nucleotide sequence ID" value="NZ_JAIGNK010000002.1"/>
</dbReference>
<evidence type="ECO:0000256" key="1">
    <source>
        <dbReference type="SAM" id="SignalP"/>
    </source>
</evidence>
<evidence type="ECO:0000313" key="2">
    <source>
        <dbReference type="EMBL" id="MBX7458029.1"/>
    </source>
</evidence>
<name>A0ABS7IWV2_9SPHN</name>
<organism evidence="2 3">
    <name type="scientific">Qipengyuania polymorpha</name>
    <dbReference type="NCBI Taxonomy" id="2867234"/>
    <lineage>
        <taxon>Bacteria</taxon>
        <taxon>Pseudomonadati</taxon>
        <taxon>Pseudomonadota</taxon>
        <taxon>Alphaproteobacteria</taxon>
        <taxon>Sphingomonadales</taxon>
        <taxon>Erythrobacteraceae</taxon>
        <taxon>Qipengyuania</taxon>
    </lineage>
</organism>
<comment type="caution">
    <text evidence="2">The sequence shown here is derived from an EMBL/GenBank/DDBJ whole genome shotgun (WGS) entry which is preliminary data.</text>
</comment>
<keyword evidence="1" id="KW-0732">Signal</keyword>
<keyword evidence="3" id="KW-1185">Reference proteome</keyword>
<dbReference type="EMBL" id="JAIGNK010000002">
    <property type="protein sequence ID" value="MBX7458029.1"/>
    <property type="molecule type" value="Genomic_DNA"/>
</dbReference>
<protein>
    <recommendedName>
        <fullName evidence="4">Lipid/polyisoprenoid-binding YceI-like domain-containing protein</fullName>
    </recommendedName>
</protein>
<proteinExistence type="predicted"/>
<feature type="signal peptide" evidence="1">
    <location>
        <begin position="1"/>
        <end position="25"/>
    </location>
</feature>
<accession>A0ABS7IWV2</accession>
<evidence type="ECO:0000313" key="3">
    <source>
        <dbReference type="Proteomes" id="UP000783253"/>
    </source>
</evidence>
<evidence type="ECO:0008006" key="4">
    <source>
        <dbReference type="Google" id="ProtNLM"/>
    </source>
</evidence>
<gene>
    <name evidence="2" type="ORF">K3152_07195</name>
</gene>
<dbReference type="Proteomes" id="UP000783253">
    <property type="component" value="Unassembled WGS sequence"/>
</dbReference>
<feature type="chain" id="PRO_5046072499" description="Lipid/polyisoprenoid-binding YceI-like domain-containing protein" evidence="1">
    <location>
        <begin position="26"/>
        <end position="200"/>
    </location>
</feature>